<dbReference type="AlphaFoldDB" id="A0A969PMS6"/>
<feature type="domain" description="DUF8042" evidence="1">
    <location>
        <begin position="7"/>
        <end position="118"/>
    </location>
</feature>
<name>A0A969PMS6_9BACI</name>
<accession>A0A969PMS6</accession>
<gene>
    <name evidence="2" type="ORF">HCN83_05725</name>
</gene>
<dbReference type="EMBL" id="JAATHJ010000006">
    <property type="protein sequence ID" value="NJP37085.1"/>
    <property type="molecule type" value="Genomic_DNA"/>
</dbReference>
<dbReference type="Pfam" id="PF26154">
    <property type="entry name" value="DUF8042"/>
    <property type="match status" value="1"/>
</dbReference>
<comment type="caution">
    <text evidence="2">The sequence shown here is derived from an EMBL/GenBank/DDBJ whole genome shotgun (WGS) entry which is preliminary data.</text>
</comment>
<reference evidence="2 3" key="1">
    <citation type="submission" date="2020-03" db="EMBL/GenBank/DDBJ databases">
        <title>Assessment of the enzymatic potential of alkaline-tolerant lipase obtained from Bacillus luteus H11 (technogenic soil) for the bioremediation of saline soils contaminated with petroleum substances.</title>
        <authorList>
            <person name="Kalwasinska A."/>
        </authorList>
    </citation>
    <scope>NUCLEOTIDE SEQUENCE [LARGE SCALE GENOMIC DNA]</scope>
    <source>
        <strain evidence="2 3">H11</strain>
    </source>
</reference>
<keyword evidence="3" id="KW-1185">Reference proteome</keyword>
<dbReference type="InterPro" id="IPR058355">
    <property type="entry name" value="DUF8042"/>
</dbReference>
<dbReference type="RefSeq" id="WP_168005396.1">
    <property type="nucleotide sequence ID" value="NZ_JAATHJ010000006.1"/>
</dbReference>
<evidence type="ECO:0000313" key="2">
    <source>
        <dbReference type="EMBL" id="NJP37085.1"/>
    </source>
</evidence>
<dbReference type="Proteomes" id="UP000752012">
    <property type="component" value="Unassembled WGS sequence"/>
</dbReference>
<organism evidence="2 3">
    <name type="scientific">Alkalicoccus luteus</name>
    <dbReference type="NCBI Taxonomy" id="1237094"/>
    <lineage>
        <taxon>Bacteria</taxon>
        <taxon>Bacillati</taxon>
        <taxon>Bacillota</taxon>
        <taxon>Bacilli</taxon>
        <taxon>Bacillales</taxon>
        <taxon>Bacillaceae</taxon>
        <taxon>Alkalicoccus</taxon>
    </lineage>
</organism>
<evidence type="ECO:0000259" key="1">
    <source>
        <dbReference type="Pfam" id="PF26154"/>
    </source>
</evidence>
<evidence type="ECO:0000313" key="3">
    <source>
        <dbReference type="Proteomes" id="UP000752012"/>
    </source>
</evidence>
<protein>
    <recommendedName>
        <fullName evidence="1">DUF8042 domain-containing protein</fullName>
    </recommendedName>
</protein>
<sequence>MPVQLNEKQKVFLKQYTSLLQEVQESAVYAGECYIQGDDDIADRLLASVSTGLIPYNPENMTMFSIFGSEKSALNRLTIFHHAVTEAAAITEKEWTTAEKMQFLHEQFIPALKTWQDTAALYSTSGDDTDAGH</sequence>
<proteinExistence type="predicted"/>